<dbReference type="Pfam" id="PF14837">
    <property type="entry name" value="INTS5_N"/>
    <property type="match status" value="1"/>
</dbReference>
<dbReference type="Proteomes" id="UP000000673">
    <property type="component" value="Unassembled WGS sequence"/>
</dbReference>
<sequence>MIKQPILAELQYFVNSVTLLYKGVPAKDTGALVKSALHLLEDLPSTRDAVFEYFTLVFNNAVKHYMNNIEKNLHDPSVDDDAVQEIHEALERLVTNGPVAWSPLISSWCLKLLGELCKKHGRRRTDIRTACNVWLSCTAIRNLVIVGALCLEKLTDGEVDSCIAELLSIYGTHSPSFDWVVARLGGCFPLKMISSLLNTGVTRFNGEYEHASDSEVEILSYLGMAHENDLHCALRASLEKEPMAKLTVPYLLLLAKSSDTISQALVAVFLDLYKEDRLEQVNVNPKQWPLNFSLSSVLHMVASMLQKIKKHSTHVTLILAKLASKYGWCQELLEMLFVELETLVLDKQTAPLLEDVFRDSSREALWRGSIADDAYQQQVAVRLILLASFKSHSLFHQSIVYLLAVNDGESSSLTDRPHLNALARLLGGPQGTPEAPRLKPAFETALEKILLAPQALSVGWNILHNLVELLKLERSSPAGSPLRKSNCAGALLELLDKVLRVWETFMAQAGPESVVTPKQPENGDHRPANGTNHGEVVIEAKRIKLEPSDERMETDEPPETHGAGREQPGGAVVGVHDLIHESVRLIECLDIGRTAPIGTAQTLKLSQLLVRYFFLCLQHSSTEGGASGHCITESSEELLHRVYTLLSRHCGLRKAARTAALRELLEGSLFVYGTLFGSQSDTQVYRIEEPDDLLMKLNQKQGIALNAAGVTVLHSGIIGQGPKVPGRGANGPETTMQNRLLNAIVACCQDVNDHQATIDGFSYLSLLLVELISPDVMYNGLPWPEEEYAKVSMERDLQIRRTFRNSPILWSILGLIACYRPSLCYCSVLLRALCSSALHQWRSKSAETLNGQKTDLMYVTTKLLELMALAQLLPPPLSYLHIVLEYFDGPEIAYVLKECVWNYMKDHVPSPVLFVCDPTGFHWRDPLTSRPPQQYTNPLRNTMQKKMSKVGHLYYQMFVGPELRNPTPSISQLPPMPVAGVINGSDQTSVGLKAPPHTTNHQQPVPPGGAAGNGQQSVPTIHLID</sequence>
<evidence type="ECO:0000313" key="4">
    <source>
        <dbReference type="EMBL" id="ETN61540.1"/>
    </source>
</evidence>
<reference evidence="5" key="4">
    <citation type="submission" date="2015-06" db="UniProtKB">
        <authorList>
            <consortium name="EnsemblMetazoa"/>
        </authorList>
    </citation>
    <scope>IDENTIFICATION</scope>
</reference>
<protein>
    <recommendedName>
        <fullName evidence="7">Integrator complex subunit 5 C-terminal domain-containing protein</fullName>
    </recommendedName>
</protein>
<dbReference type="InterPro" id="IPR029445">
    <property type="entry name" value="INTS5_N"/>
</dbReference>
<accession>W5JF79</accession>
<feature type="domain" description="Integrator complex subunit 5 N-terminal" evidence="2">
    <location>
        <begin position="4"/>
        <end position="205"/>
    </location>
</feature>
<evidence type="ECO:0008006" key="7">
    <source>
        <dbReference type="Google" id="ProtNLM"/>
    </source>
</evidence>
<dbReference type="AlphaFoldDB" id="W5JF79"/>
<gene>
    <name evidence="4" type="ORF">AND_006796</name>
</gene>
<evidence type="ECO:0000259" key="3">
    <source>
        <dbReference type="Pfam" id="PF14838"/>
    </source>
</evidence>
<dbReference type="FunCoup" id="W5JF79">
    <property type="interactions" value="1966"/>
</dbReference>
<dbReference type="EnsemblMetazoa" id="ADAC006796-RA">
    <property type="protein sequence ID" value="ADAC006796-PA"/>
    <property type="gene ID" value="ADAC006796"/>
</dbReference>
<evidence type="ECO:0000313" key="5">
    <source>
        <dbReference type="EnsemblMetazoa" id="ADAC006796-PA"/>
    </source>
</evidence>
<dbReference type="PANTHER" id="PTHR31697">
    <property type="entry name" value="INTEGRATOR COMPLEX SUBUNIT 5"/>
    <property type="match status" value="1"/>
</dbReference>
<keyword evidence="6" id="KW-1185">Reference proteome</keyword>
<dbReference type="GO" id="GO:0034472">
    <property type="term" value="P:snRNA 3'-end processing"/>
    <property type="evidence" value="ECO:0007669"/>
    <property type="project" value="TreeGrafter"/>
</dbReference>
<dbReference type="VEuPathDB" id="VectorBase:ADAR2_009603"/>
<dbReference type="eggNOG" id="ENOG502QPVK">
    <property type="taxonomic scope" value="Eukaryota"/>
</dbReference>
<dbReference type="GO" id="GO:0032039">
    <property type="term" value="C:integrator complex"/>
    <property type="evidence" value="ECO:0007669"/>
    <property type="project" value="InterPro"/>
</dbReference>
<dbReference type="STRING" id="43151.W5JF79"/>
<feature type="domain" description="Integrator complex subunit 5 C-terminal" evidence="3">
    <location>
        <begin position="579"/>
        <end position="949"/>
    </location>
</feature>
<dbReference type="PANTHER" id="PTHR31697:SF2">
    <property type="entry name" value="INTEGRATOR COMPLEX SUBUNIT 5"/>
    <property type="match status" value="1"/>
</dbReference>
<evidence type="ECO:0000256" key="1">
    <source>
        <dbReference type="SAM" id="MobiDB-lite"/>
    </source>
</evidence>
<reference evidence="4 6" key="1">
    <citation type="journal article" date="2010" name="BMC Genomics">
        <title>Combination of measures distinguishes pre-miRNAs from other stem-loops in the genome of the newly sequenced Anopheles darlingi.</title>
        <authorList>
            <person name="Mendes N.D."/>
            <person name="Freitas A.T."/>
            <person name="Vasconcelos A.T."/>
            <person name="Sagot M.F."/>
        </authorList>
    </citation>
    <scope>NUCLEOTIDE SEQUENCE</scope>
</reference>
<dbReference type="EMBL" id="ADMH02001656">
    <property type="protein sequence ID" value="ETN61540.1"/>
    <property type="molecule type" value="Genomic_DNA"/>
</dbReference>
<name>W5JF79_ANODA</name>
<feature type="domain" description="Integrator complex subunit 5 C-terminal" evidence="3">
    <location>
        <begin position="214"/>
        <end position="479"/>
    </location>
</feature>
<feature type="region of interest" description="Disordered" evidence="1">
    <location>
        <begin position="546"/>
        <end position="568"/>
    </location>
</feature>
<organism evidence="4">
    <name type="scientific">Anopheles darlingi</name>
    <name type="common">Mosquito</name>
    <dbReference type="NCBI Taxonomy" id="43151"/>
    <lineage>
        <taxon>Eukaryota</taxon>
        <taxon>Metazoa</taxon>
        <taxon>Ecdysozoa</taxon>
        <taxon>Arthropoda</taxon>
        <taxon>Hexapoda</taxon>
        <taxon>Insecta</taxon>
        <taxon>Pterygota</taxon>
        <taxon>Neoptera</taxon>
        <taxon>Endopterygota</taxon>
        <taxon>Diptera</taxon>
        <taxon>Nematocera</taxon>
        <taxon>Culicoidea</taxon>
        <taxon>Culicidae</taxon>
        <taxon>Anophelinae</taxon>
        <taxon>Anopheles</taxon>
    </lineage>
</organism>
<reference evidence="4" key="2">
    <citation type="submission" date="2010-05" db="EMBL/GenBank/DDBJ databases">
        <authorList>
            <person name="Almeida L.G."/>
            <person name="Nicolas M.F."/>
            <person name="Souza R.C."/>
            <person name="Vasconcelos A.T.R."/>
        </authorList>
    </citation>
    <scope>NUCLEOTIDE SEQUENCE</scope>
</reference>
<reference evidence="4" key="3">
    <citation type="journal article" date="2013" name="Nucleic Acids Res.">
        <title>The genome of Anopheles darlingi, the main neotropical malaria vector.</title>
        <authorList>
            <person name="Marinotti O."/>
            <person name="Cerqueira G.C."/>
            <person name="de Almeida L.G."/>
            <person name="Ferro M.I."/>
            <person name="Loreto E.L."/>
            <person name="Zaha A."/>
            <person name="Teixeira S.M."/>
            <person name="Wespiser A.R."/>
            <person name="Almeida E Silva A."/>
            <person name="Schlindwein A.D."/>
            <person name="Pacheco A.C."/>
            <person name="Silva A.L."/>
            <person name="Graveley B.R."/>
            <person name="Walenz B.P."/>
            <person name="Lima Bde A."/>
            <person name="Ribeiro C.A."/>
            <person name="Nunes-Silva C.G."/>
            <person name="de Carvalho C.R."/>
            <person name="Soares C.M."/>
            <person name="de Menezes C.B."/>
            <person name="Matiolli C."/>
            <person name="Caffrey D."/>
            <person name="Araujo D.A."/>
            <person name="de Oliveira D.M."/>
            <person name="Golenbock D."/>
            <person name="Grisard E.C."/>
            <person name="Fantinatti-Garboggini F."/>
            <person name="de Carvalho F.M."/>
            <person name="Barcellos F.G."/>
            <person name="Prosdocimi F."/>
            <person name="May G."/>
            <person name="Azevedo Junior G.M."/>
            <person name="Guimaraes G.M."/>
            <person name="Goldman G.H."/>
            <person name="Padilha I.Q."/>
            <person name="Batista Jda S."/>
            <person name="Ferro J.A."/>
            <person name="Ribeiro J.M."/>
            <person name="Fietto J.L."/>
            <person name="Dabbas K.M."/>
            <person name="Cerdeira L."/>
            <person name="Agnez-Lima L.F."/>
            <person name="Brocchi M."/>
            <person name="de Carvalho M.O."/>
            <person name="Teixeira Mde M."/>
            <person name="Diniz Maia Mde M."/>
            <person name="Goldman M.H."/>
            <person name="Cruz Schneider M.P."/>
            <person name="Felipe M.S."/>
            <person name="Hungria M."/>
            <person name="Nicolas M.F."/>
            <person name="Pereira M."/>
            <person name="Montes M.A."/>
            <person name="Cantao M.E."/>
            <person name="Vincentz M."/>
            <person name="Rafael M.S."/>
            <person name="Silverman N."/>
            <person name="Stoco P.H."/>
            <person name="Souza R.C."/>
            <person name="Vicentini R."/>
            <person name="Gazzinelli R.T."/>
            <person name="Neves Rde O."/>
            <person name="Silva R."/>
            <person name="Astolfi-Filho S."/>
            <person name="Maciel T.E."/>
            <person name="Urmenyi T.P."/>
            <person name="Tadei W.P."/>
            <person name="Camargo E.P."/>
            <person name="de Vasconcelos A.T."/>
        </authorList>
    </citation>
    <scope>NUCLEOTIDE SEQUENCE</scope>
</reference>
<dbReference type="InterPro" id="IPR040316">
    <property type="entry name" value="INTS5"/>
</dbReference>
<evidence type="ECO:0000313" key="6">
    <source>
        <dbReference type="Proteomes" id="UP000000673"/>
    </source>
</evidence>
<dbReference type="Pfam" id="PF14838">
    <property type="entry name" value="INTS5_C"/>
    <property type="match status" value="2"/>
</dbReference>
<dbReference type="VEuPathDB" id="VectorBase:ADAC006796"/>
<dbReference type="HOGENOM" id="CLU_013732_0_0_1"/>
<evidence type="ECO:0000259" key="2">
    <source>
        <dbReference type="Pfam" id="PF14837"/>
    </source>
</evidence>
<feature type="region of interest" description="Disordered" evidence="1">
    <location>
        <begin position="988"/>
        <end position="1025"/>
    </location>
</feature>
<proteinExistence type="predicted"/>
<feature type="region of interest" description="Disordered" evidence="1">
    <location>
        <begin position="512"/>
        <end position="532"/>
    </location>
</feature>
<dbReference type="InterPro" id="IPR029444">
    <property type="entry name" value="INTS5_C"/>
</dbReference>
<dbReference type="OMA" id="KDFCVHS"/>